<gene>
    <name evidence="13" type="ORF">METHB2_220040</name>
</gene>
<comment type="catalytic activity">
    <reaction evidence="1">
        <text>ATP + protein L-histidine = ADP + protein N-phospho-L-histidine.</text>
        <dbReference type="EC" id="2.7.13.3"/>
    </reaction>
</comment>
<keyword evidence="8" id="KW-0067">ATP-binding</keyword>
<evidence type="ECO:0000256" key="9">
    <source>
        <dbReference type="ARBA" id="ARBA00023012"/>
    </source>
</evidence>
<dbReference type="PRINTS" id="PR00344">
    <property type="entry name" value="BCTRLSENSOR"/>
</dbReference>
<dbReference type="Gene3D" id="1.10.287.130">
    <property type="match status" value="1"/>
</dbReference>
<dbReference type="InterPro" id="IPR036097">
    <property type="entry name" value="HisK_dim/P_sf"/>
</dbReference>
<evidence type="ECO:0000256" key="6">
    <source>
        <dbReference type="ARBA" id="ARBA00022741"/>
    </source>
</evidence>
<evidence type="ECO:0000256" key="7">
    <source>
        <dbReference type="ARBA" id="ARBA00022777"/>
    </source>
</evidence>
<dbReference type="Pfam" id="PF02518">
    <property type="entry name" value="HATPase_c"/>
    <property type="match status" value="1"/>
</dbReference>
<evidence type="ECO:0000313" key="14">
    <source>
        <dbReference type="Proteomes" id="UP000494216"/>
    </source>
</evidence>
<dbReference type="InterPro" id="IPR005467">
    <property type="entry name" value="His_kinase_dom"/>
</dbReference>
<dbReference type="GO" id="GO:0016020">
    <property type="term" value="C:membrane"/>
    <property type="evidence" value="ECO:0007669"/>
    <property type="project" value="UniProtKB-SubCell"/>
</dbReference>
<keyword evidence="7 13" id="KW-0418">Kinase</keyword>
<keyword evidence="14" id="KW-1185">Reference proteome</keyword>
<evidence type="ECO:0000256" key="8">
    <source>
        <dbReference type="ARBA" id="ARBA00022840"/>
    </source>
</evidence>
<dbReference type="PROSITE" id="PS50109">
    <property type="entry name" value="HIS_KIN"/>
    <property type="match status" value="1"/>
</dbReference>
<dbReference type="Gene3D" id="6.10.340.10">
    <property type="match status" value="1"/>
</dbReference>
<keyword evidence="9" id="KW-0902">Two-component regulatory system</keyword>
<keyword evidence="4" id="KW-0597">Phosphoprotein</keyword>
<dbReference type="AlphaFoldDB" id="A0A8S0WZY7"/>
<dbReference type="Gene3D" id="3.30.565.10">
    <property type="entry name" value="Histidine kinase-like ATPase, C-terminal domain"/>
    <property type="match status" value="1"/>
</dbReference>
<dbReference type="SMART" id="SM00388">
    <property type="entry name" value="HisKA"/>
    <property type="match status" value="1"/>
</dbReference>
<dbReference type="RefSeq" id="WP_174625397.1">
    <property type="nucleotide sequence ID" value="NZ_CADCXN010000050.1"/>
</dbReference>
<dbReference type="CDD" id="cd00082">
    <property type="entry name" value="HisKA"/>
    <property type="match status" value="1"/>
</dbReference>
<evidence type="ECO:0000256" key="2">
    <source>
        <dbReference type="ARBA" id="ARBA00004370"/>
    </source>
</evidence>
<proteinExistence type="predicted"/>
<dbReference type="SUPFAM" id="SSF47384">
    <property type="entry name" value="Homodimeric domain of signal transducing histidine kinase"/>
    <property type="match status" value="1"/>
</dbReference>
<evidence type="ECO:0000256" key="3">
    <source>
        <dbReference type="ARBA" id="ARBA00012438"/>
    </source>
</evidence>
<dbReference type="InterPro" id="IPR004358">
    <property type="entry name" value="Sig_transdc_His_kin-like_C"/>
</dbReference>
<comment type="subcellular location">
    <subcellularLocation>
        <location evidence="2">Membrane</location>
    </subcellularLocation>
</comment>
<feature type="transmembrane region" description="Helical" evidence="10">
    <location>
        <begin position="12"/>
        <end position="32"/>
    </location>
</feature>
<accession>A0A8S0WZY7</accession>
<dbReference type="InterPro" id="IPR003661">
    <property type="entry name" value="HisK_dim/P_dom"/>
</dbReference>
<dbReference type="InterPro" id="IPR003594">
    <property type="entry name" value="HATPase_dom"/>
</dbReference>
<evidence type="ECO:0000259" key="12">
    <source>
        <dbReference type="PROSITE" id="PS50885"/>
    </source>
</evidence>
<name>A0A8S0WZY7_9GAMM</name>
<feature type="domain" description="HAMP" evidence="12">
    <location>
        <begin position="178"/>
        <end position="230"/>
    </location>
</feature>
<dbReference type="PROSITE" id="PS50885">
    <property type="entry name" value="HAMP"/>
    <property type="match status" value="1"/>
</dbReference>
<sequence length="481" mass="53737">MKPGFYRPIQQRGLAFLVLLLLALAILGGMIWRNLDRFEAVLSYVNYSHRIQNVSVGLQQSLIEYLTQAVPYSHPEALTKTLGKMDELMADTRYLSTATRTSLETVITLLSGVGELDKIEKNTRLITALKVMSQTLDKEALKREKLLADISNDTKTEMYMALITLAVILVVAVLFVLRKILHPLNDLKRLLQRLTEENFTPITTDHLDPLLLPVFNSYNDMVRHLAELEEAKRLHAQSLQHEVRVATQALLEQQYSLARAERLAAIGEVAAELAHEIRNPLAGIQLAFSNLRREIDDEKQCERMELISSELKRLTRLLNNMLGQSRHSPEAATNFDLTTLIGDLVTLTRYQIAESISLNIETSSPLPVHLPESGIRQALLNLILNAADALDGSTGSISIKAQREEQGLSIDVLDDGPGFSRDILEQGIRPFRTSRPRGNGLGLAMVQRFVKDIGGTLSLANKRSHGACVSIWLPEDCTVER</sequence>
<keyword evidence="10" id="KW-0812">Transmembrane</keyword>
<keyword evidence="5" id="KW-0808">Transferase</keyword>
<feature type="domain" description="Histidine kinase" evidence="11">
    <location>
        <begin position="272"/>
        <end position="477"/>
    </location>
</feature>
<protein>
    <recommendedName>
        <fullName evidence="3">histidine kinase</fullName>
        <ecNumber evidence="3">2.7.13.3</ecNumber>
    </recommendedName>
</protein>
<dbReference type="Proteomes" id="UP000494216">
    <property type="component" value="Unassembled WGS sequence"/>
</dbReference>
<keyword evidence="10" id="KW-0472">Membrane</keyword>
<dbReference type="InterPro" id="IPR003660">
    <property type="entry name" value="HAMP_dom"/>
</dbReference>
<dbReference type="PANTHER" id="PTHR43065:SF10">
    <property type="entry name" value="PEROXIDE STRESS-ACTIVATED HISTIDINE KINASE MAK3"/>
    <property type="match status" value="1"/>
</dbReference>
<dbReference type="EMBL" id="CADCXN010000050">
    <property type="protein sequence ID" value="CAA9890468.1"/>
    <property type="molecule type" value="Genomic_DNA"/>
</dbReference>
<dbReference type="InterPro" id="IPR036890">
    <property type="entry name" value="HATPase_C_sf"/>
</dbReference>
<evidence type="ECO:0000259" key="11">
    <source>
        <dbReference type="PROSITE" id="PS50109"/>
    </source>
</evidence>
<keyword evidence="10" id="KW-1133">Transmembrane helix</keyword>
<dbReference type="SUPFAM" id="SSF55874">
    <property type="entry name" value="ATPase domain of HSP90 chaperone/DNA topoisomerase II/histidine kinase"/>
    <property type="match status" value="1"/>
</dbReference>
<dbReference type="EC" id="2.7.13.3" evidence="3"/>
<dbReference type="GO" id="GO:0000155">
    <property type="term" value="F:phosphorelay sensor kinase activity"/>
    <property type="evidence" value="ECO:0007669"/>
    <property type="project" value="InterPro"/>
</dbReference>
<dbReference type="PANTHER" id="PTHR43065">
    <property type="entry name" value="SENSOR HISTIDINE KINASE"/>
    <property type="match status" value="1"/>
</dbReference>
<dbReference type="Pfam" id="PF00512">
    <property type="entry name" value="HisKA"/>
    <property type="match status" value="1"/>
</dbReference>
<evidence type="ECO:0000313" key="13">
    <source>
        <dbReference type="EMBL" id="CAA9890468.1"/>
    </source>
</evidence>
<evidence type="ECO:0000256" key="4">
    <source>
        <dbReference type="ARBA" id="ARBA00022553"/>
    </source>
</evidence>
<evidence type="ECO:0000256" key="1">
    <source>
        <dbReference type="ARBA" id="ARBA00000085"/>
    </source>
</evidence>
<dbReference type="SMART" id="SM00387">
    <property type="entry name" value="HATPase_c"/>
    <property type="match status" value="1"/>
</dbReference>
<evidence type="ECO:0000256" key="10">
    <source>
        <dbReference type="SAM" id="Phobius"/>
    </source>
</evidence>
<reference evidence="13 14" key="1">
    <citation type="submission" date="2020-02" db="EMBL/GenBank/DDBJ databases">
        <authorList>
            <person name="Hogendoorn C."/>
        </authorList>
    </citation>
    <scope>NUCLEOTIDE SEQUENCE [LARGE SCALE GENOMIC DNA]</scope>
    <source>
        <strain evidence="13">METHB21</strain>
    </source>
</reference>
<evidence type="ECO:0000256" key="5">
    <source>
        <dbReference type="ARBA" id="ARBA00022679"/>
    </source>
</evidence>
<feature type="transmembrane region" description="Helical" evidence="10">
    <location>
        <begin position="158"/>
        <end position="177"/>
    </location>
</feature>
<organism evidence="13 14">
    <name type="scientific">Candidatus Methylobacter favarea</name>
    <dbReference type="NCBI Taxonomy" id="2707345"/>
    <lineage>
        <taxon>Bacteria</taxon>
        <taxon>Pseudomonadati</taxon>
        <taxon>Pseudomonadota</taxon>
        <taxon>Gammaproteobacteria</taxon>
        <taxon>Methylococcales</taxon>
        <taxon>Methylococcaceae</taxon>
        <taxon>Methylobacter</taxon>
    </lineage>
</organism>
<comment type="caution">
    <text evidence="13">The sequence shown here is derived from an EMBL/GenBank/DDBJ whole genome shotgun (WGS) entry which is preliminary data.</text>
</comment>
<dbReference type="GO" id="GO:0005524">
    <property type="term" value="F:ATP binding"/>
    <property type="evidence" value="ECO:0007669"/>
    <property type="project" value="UniProtKB-KW"/>
</dbReference>
<keyword evidence="6" id="KW-0547">Nucleotide-binding</keyword>